<evidence type="ECO:0000313" key="2">
    <source>
        <dbReference type="Proteomes" id="UP001139682"/>
    </source>
</evidence>
<dbReference type="InterPro" id="IPR010774">
    <property type="entry name" value="YbcO"/>
</dbReference>
<dbReference type="AlphaFoldDB" id="A0A9X1W1B9"/>
<dbReference type="RefSeq" id="WP_243604884.1">
    <property type="nucleotide sequence ID" value="NZ_JALGRD010000002.1"/>
</dbReference>
<dbReference type="Pfam" id="PF07102">
    <property type="entry name" value="YbcO"/>
    <property type="match status" value="1"/>
</dbReference>
<comment type="caution">
    <text evidence="1">The sequence shown here is derived from an EMBL/GenBank/DDBJ whole genome shotgun (WGS) entry which is preliminary data.</text>
</comment>
<protein>
    <submittedName>
        <fullName evidence="1">DUF1364 domain-containing protein</fullName>
    </submittedName>
</protein>
<proteinExistence type="predicted"/>
<name>A0A9X1W1B9_9GAMM</name>
<evidence type="ECO:0000313" key="1">
    <source>
        <dbReference type="EMBL" id="MCJ0972700.1"/>
    </source>
</evidence>
<sequence length="100" mass="10867">MSRIVSKKLRDSARGQSCTLRLPGCGFDDGTVVLAHLPVGMRGVGIKTPDLFAIHACDACHARLDGRIKADIDFRDVLRALAETQMRWYEAGLISVRGAA</sequence>
<organism evidence="1 2">
    <name type="scientific">Stutzerimonas marianensis</name>
    <dbReference type="NCBI Taxonomy" id="2929513"/>
    <lineage>
        <taxon>Bacteria</taxon>
        <taxon>Pseudomonadati</taxon>
        <taxon>Pseudomonadota</taxon>
        <taxon>Gammaproteobacteria</taxon>
        <taxon>Pseudomonadales</taxon>
        <taxon>Pseudomonadaceae</taxon>
        <taxon>Stutzerimonas</taxon>
    </lineage>
</organism>
<dbReference type="Proteomes" id="UP001139682">
    <property type="component" value="Unassembled WGS sequence"/>
</dbReference>
<dbReference type="Gene3D" id="3.30.50.20">
    <property type="entry name" value="prophage-derive protein ybcO"/>
    <property type="match status" value="1"/>
</dbReference>
<accession>A0A9X1W1B9</accession>
<keyword evidence="2" id="KW-1185">Reference proteome</keyword>
<gene>
    <name evidence="1" type="ORF">MST27_04880</name>
</gene>
<dbReference type="EMBL" id="JALGRD010000002">
    <property type="protein sequence ID" value="MCJ0972700.1"/>
    <property type="molecule type" value="Genomic_DNA"/>
</dbReference>
<reference evidence="1" key="1">
    <citation type="submission" date="2022-03" db="EMBL/GenBank/DDBJ databases">
        <title>Pseudomonas marianensis sp. nov., a marine bacterium isolated from deep-sea sediments of the Mariana Trench.</title>
        <authorList>
            <person name="Wei Y."/>
        </authorList>
    </citation>
    <scope>NUCLEOTIDE SEQUENCE</scope>
    <source>
        <strain evidence="1">PS1</strain>
    </source>
</reference>